<proteinExistence type="predicted"/>
<evidence type="ECO:0000256" key="1">
    <source>
        <dbReference type="SAM" id="SignalP"/>
    </source>
</evidence>
<gene>
    <name evidence="2" type="ORF">PF66_05778</name>
</gene>
<dbReference type="Proteomes" id="UP000037931">
    <property type="component" value="Unassembled WGS sequence"/>
</dbReference>
<evidence type="ECO:0008006" key="4">
    <source>
        <dbReference type="Google" id="ProtNLM"/>
    </source>
</evidence>
<accession>A0A0N0E1K7</accession>
<keyword evidence="1" id="KW-0732">Signal</keyword>
<dbReference type="RefSeq" id="WP_054064497.1">
    <property type="nucleotide sequence ID" value="NZ_JSYZ01000026.1"/>
</dbReference>
<comment type="caution">
    <text evidence="2">The sequence shown here is derived from an EMBL/GenBank/DDBJ whole genome shotgun (WGS) entry which is preliminary data.</text>
</comment>
<dbReference type="AlphaFoldDB" id="A0A0N0E1K7"/>
<name>A0A0N0E1K7_9PSED</name>
<feature type="signal peptide" evidence="1">
    <location>
        <begin position="1"/>
        <end position="22"/>
    </location>
</feature>
<organism evidence="2 3">
    <name type="scientific">Pseudomonas asplenii</name>
    <dbReference type="NCBI Taxonomy" id="53407"/>
    <lineage>
        <taxon>Bacteria</taxon>
        <taxon>Pseudomonadati</taxon>
        <taxon>Pseudomonadota</taxon>
        <taxon>Gammaproteobacteria</taxon>
        <taxon>Pseudomonadales</taxon>
        <taxon>Pseudomonadaceae</taxon>
        <taxon>Pseudomonas</taxon>
    </lineage>
</organism>
<dbReference type="EMBL" id="JSYZ01000026">
    <property type="protein sequence ID" value="KPA87820.1"/>
    <property type="molecule type" value="Genomic_DNA"/>
</dbReference>
<dbReference type="PATRIC" id="fig|50340.43.peg.3490"/>
<keyword evidence="3" id="KW-1185">Reference proteome</keyword>
<dbReference type="OrthoDB" id="7011397at2"/>
<evidence type="ECO:0000313" key="3">
    <source>
        <dbReference type="Proteomes" id="UP000037931"/>
    </source>
</evidence>
<reference evidence="2 3" key="1">
    <citation type="journal article" date="2015" name="PLoS ONE">
        <title>Rice-Infecting Pseudomonas Genomes Are Highly Accessorized and Harbor Multiple Putative Virulence Mechanisms to Cause Sheath Brown Rot.</title>
        <authorList>
            <person name="Quibod I.L."/>
            <person name="Grande G."/>
            <person name="Oreiro E.G."/>
            <person name="Borja F.N."/>
            <person name="Dossa G.S."/>
            <person name="Mauleon R."/>
            <person name="Cruz C.V."/>
            <person name="Oliva R."/>
        </authorList>
    </citation>
    <scope>NUCLEOTIDE SEQUENCE [LARGE SCALE GENOMIC DNA]</scope>
    <source>
        <strain evidence="2 3">IRRI 6609</strain>
    </source>
</reference>
<protein>
    <recommendedName>
        <fullName evidence="4">Amidase</fullName>
    </recommendedName>
</protein>
<evidence type="ECO:0000313" key="2">
    <source>
        <dbReference type="EMBL" id="KPA87820.1"/>
    </source>
</evidence>
<dbReference type="PROSITE" id="PS51257">
    <property type="entry name" value="PROKAR_LIPOPROTEIN"/>
    <property type="match status" value="1"/>
</dbReference>
<sequence precursor="true">MSLKYVPLYACLALLSACSARPWVPYVEPAPGTDTAQLRVITNGEVRGGVYEGCVGNEQGLAKAGRFGENRQPAINYPQSPQVPPKLDMPARFAPKLNDYLGVTSMAEGLYSEIVAEYRVPAGKPFVLSREMLQAGSYGSTYMQCPEQAQVFTFEKGKNYEVYMGINSVTASDGTSQVKCPFAVYELVSFGTQGLTLPRTLQSREPSTQKCPAR</sequence>
<feature type="chain" id="PRO_5005847192" description="Amidase" evidence="1">
    <location>
        <begin position="23"/>
        <end position="214"/>
    </location>
</feature>